<feature type="region of interest" description="Disordered" evidence="3">
    <location>
        <begin position="1"/>
        <end position="110"/>
    </location>
</feature>
<evidence type="ECO:0000313" key="7">
    <source>
        <dbReference type="WBParaSite" id="PSAMB.scaffold7501size7543.g30148.t1"/>
    </source>
</evidence>
<dbReference type="Pfam" id="PF09732">
    <property type="entry name" value="CactinC_cactus"/>
    <property type="match status" value="1"/>
</dbReference>
<feature type="compositionally biased region" description="Basic residues" evidence="3">
    <location>
        <begin position="1"/>
        <end position="24"/>
    </location>
</feature>
<dbReference type="Pfam" id="PF10312">
    <property type="entry name" value="Cactin_mid"/>
    <property type="match status" value="1"/>
</dbReference>
<dbReference type="Proteomes" id="UP000887566">
    <property type="component" value="Unplaced"/>
</dbReference>
<feature type="compositionally biased region" description="Basic and acidic residues" evidence="3">
    <location>
        <begin position="25"/>
        <end position="34"/>
    </location>
</feature>
<evidence type="ECO:0000313" key="6">
    <source>
        <dbReference type="Proteomes" id="UP000887566"/>
    </source>
</evidence>
<evidence type="ECO:0000256" key="1">
    <source>
        <dbReference type="ARBA" id="ARBA00006895"/>
    </source>
</evidence>
<comment type="similarity">
    <text evidence="1">Belongs to the CACTIN family.</text>
</comment>
<keyword evidence="6" id="KW-1185">Reference proteome</keyword>
<organism evidence="6 7">
    <name type="scientific">Plectus sambesii</name>
    <dbReference type="NCBI Taxonomy" id="2011161"/>
    <lineage>
        <taxon>Eukaryota</taxon>
        <taxon>Metazoa</taxon>
        <taxon>Ecdysozoa</taxon>
        <taxon>Nematoda</taxon>
        <taxon>Chromadorea</taxon>
        <taxon>Plectida</taxon>
        <taxon>Plectina</taxon>
        <taxon>Plectoidea</taxon>
        <taxon>Plectidae</taxon>
        <taxon>Plectus</taxon>
    </lineage>
</organism>
<dbReference type="GO" id="GO:0045292">
    <property type="term" value="P:mRNA cis splicing, via spliceosome"/>
    <property type="evidence" value="ECO:0007669"/>
    <property type="project" value="TreeGrafter"/>
</dbReference>
<evidence type="ECO:0000256" key="3">
    <source>
        <dbReference type="SAM" id="MobiDB-lite"/>
    </source>
</evidence>
<dbReference type="PANTHER" id="PTHR21737">
    <property type="entry name" value="POLYGLUTAMINE BINDING PROTEIN 1/MARVEL MEMBRANE-ASSOCIATING DOMAIN CONTAINING 3"/>
    <property type="match status" value="1"/>
</dbReference>
<feature type="domain" description="Splicing factor cactin central" evidence="5">
    <location>
        <begin position="196"/>
        <end position="387"/>
    </location>
</feature>
<dbReference type="GO" id="GO:0005681">
    <property type="term" value="C:spliceosomal complex"/>
    <property type="evidence" value="ECO:0007669"/>
    <property type="project" value="TreeGrafter"/>
</dbReference>
<evidence type="ECO:0000259" key="4">
    <source>
        <dbReference type="Pfam" id="PF09732"/>
    </source>
</evidence>
<dbReference type="InterPro" id="IPR018816">
    <property type="entry name" value="Cactin_central"/>
</dbReference>
<reference evidence="7" key="1">
    <citation type="submission" date="2022-11" db="UniProtKB">
        <authorList>
            <consortium name="WormBaseParasite"/>
        </authorList>
    </citation>
    <scope>IDENTIFICATION</scope>
</reference>
<proteinExistence type="inferred from homology"/>
<feature type="domain" description="Splicing factor Cactin C-terminal" evidence="4">
    <location>
        <begin position="541"/>
        <end position="583"/>
    </location>
</feature>
<evidence type="ECO:0000256" key="2">
    <source>
        <dbReference type="ARBA" id="ARBA00034534"/>
    </source>
</evidence>
<accession>A0A914XAD4</accession>
<name>A0A914XAD4_9BILA</name>
<feature type="compositionally biased region" description="Basic residues" evidence="3">
    <location>
        <begin position="35"/>
        <end position="54"/>
    </location>
</feature>
<sequence length="583" mass="67829">MGRSRSRSRSGSRSRHRSSKKKRESRSPVNDRDRRRSRSRSLKAKGSKSRKSERRGRSSSEDEGLQKRLEVERGEKKRQKQQEKEKAKETETPEEKRARRLAKKLIKEQKRKDKLGWGEEHLGYTNFDNPFGDSTLTDTFVWGKKLEKEGKTDVPLTQLERSAKERVVKNYTELEKLKMQREAREAARADMEMMQRESEVVQHKEWVRQEDKFHLQQAKLRSQLRIKEKRAKAIDLLAKYINAEDDDEDIDIEITEPYNFLMGLTMRDLEDLLEDIKVYRSLEGDKNGDYWKDIRTITEDELAKMRRMDPNSSEYVGDRARDAIHDSVQRDVNRIFKGKNHRELALLETEIMKKVRMQQEGVDVAYWESLLGHLKAHMAKARLRERHQETLRLKLAKLKSEQLAEVNQVVESPAASTSAAAAVAASVAPVALLTGEDDEERDKQWSEMSPEERAEATIAMFKAGSYSPAYQADGDVQPGVEVIDEAEDAKRRQFNLVEMKTTGTTLSQREAQFEAEARKGMSKEEATFAVEAPIEAQSYLWSDKYRPRKPRYFNRVHTGFEWNKYNQTHYDLDNPPPKIVQGY</sequence>
<dbReference type="PANTHER" id="PTHR21737:SF4">
    <property type="entry name" value="SPLICING FACTOR CACTIN"/>
    <property type="match status" value="1"/>
</dbReference>
<dbReference type="GO" id="GO:0005737">
    <property type="term" value="C:cytoplasm"/>
    <property type="evidence" value="ECO:0007669"/>
    <property type="project" value="TreeGrafter"/>
</dbReference>
<feature type="compositionally biased region" description="Basic and acidic residues" evidence="3">
    <location>
        <begin position="55"/>
        <end position="97"/>
    </location>
</feature>
<dbReference type="InterPro" id="IPR019134">
    <property type="entry name" value="Cactin_C"/>
</dbReference>
<dbReference type="WBParaSite" id="PSAMB.scaffold7501size7543.g30148.t1">
    <property type="protein sequence ID" value="PSAMB.scaffold7501size7543.g30148.t1"/>
    <property type="gene ID" value="PSAMB.scaffold7501size7543.g30148"/>
</dbReference>
<evidence type="ECO:0000259" key="5">
    <source>
        <dbReference type="Pfam" id="PF10312"/>
    </source>
</evidence>
<protein>
    <recommendedName>
        <fullName evidence="2">Splicing factor Cactin</fullName>
    </recommendedName>
</protein>
<dbReference type="AlphaFoldDB" id="A0A914XAD4"/>